<dbReference type="PANTHER" id="PTHR11475:SF4">
    <property type="entry name" value="CHORION PEROXIDASE"/>
    <property type="match status" value="1"/>
</dbReference>
<dbReference type="InterPro" id="IPR010255">
    <property type="entry name" value="Haem_peroxidase_sf"/>
</dbReference>
<dbReference type="Proteomes" id="UP000240542">
    <property type="component" value="Unassembled WGS sequence"/>
</dbReference>
<dbReference type="InterPro" id="IPR019791">
    <property type="entry name" value="Haem_peroxidase_animal"/>
</dbReference>
<dbReference type="CDD" id="cd09819">
    <property type="entry name" value="An_peroxidase_bacterial_1"/>
    <property type="match status" value="1"/>
</dbReference>
<dbReference type="PROSITE" id="PS50292">
    <property type="entry name" value="PEROXIDASE_3"/>
    <property type="match status" value="1"/>
</dbReference>
<comment type="caution">
    <text evidence="5">The sequence shown here is derived from an EMBL/GenBank/DDBJ whole genome shotgun (WGS) entry which is preliminary data.</text>
</comment>
<gene>
    <name evidence="5" type="ORF">CLV63_102368</name>
</gene>
<evidence type="ECO:0000313" key="5">
    <source>
        <dbReference type="EMBL" id="PSL00241.1"/>
    </source>
</evidence>
<dbReference type="GO" id="GO:0005576">
    <property type="term" value="C:extracellular region"/>
    <property type="evidence" value="ECO:0007669"/>
    <property type="project" value="UniProtKB-SubCell"/>
</dbReference>
<evidence type="ECO:0000256" key="1">
    <source>
        <dbReference type="ARBA" id="ARBA00004613"/>
    </source>
</evidence>
<keyword evidence="2" id="KW-0964">Secreted</keyword>
<feature type="region of interest" description="Disordered" evidence="4">
    <location>
        <begin position="1"/>
        <end position="31"/>
    </location>
</feature>
<accession>A0A2P8DSR0</accession>
<organism evidence="5 6">
    <name type="scientific">Murinocardiopsis flavida</name>
    <dbReference type="NCBI Taxonomy" id="645275"/>
    <lineage>
        <taxon>Bacteria</taxon>
        <taxon>Bacillati</taxon>
        <taxon>Actinomycetota</taxon>
        <taxon>Actinomycetes</taxon>
        <taxon>Streptosporangiales</taxon>
        <taxon>Nocardiopsidaceae</taxon>
        <taxon>Murinocardiopsis</taxon>
    </lineage>
</organism>
<proteinExistence type="predicted"/>
<keyword evidence="3" id="KW-0325">Glycoprotein</keyword>
<sequence length="490" mass="54417">MMDRKGADRRRGPLRGHGSVPRGLDHVPGSKLDEGRFGRMFRRLRPFVPDKELIESIATAMADTPPAEPARDNPRIPAGYTYLGQFIDHDITFDPTSITDRRNDPDALTNFRTPRFDLDNVYGSGPADQPYLYNSANPGHLLVGRHDDEFDLPRNGQGTAIIGDPRNDENIIVSQLHLTMMFFHNKVMERLAELPVTKAPGEDDFTVAQRVVRWHYQWMVVHDFLKLIVGEATLADVLPRRPLVAGGEPVERPNLCFYNWRNQPFMPVEFAAAAYRFGHSMIRSGYKFNTTVPPLPIFTSESISDPNTDPLSHLGGFRTLPPLWQIEWARLFALHGKKDNGVQVAASRRIDTKIAPPLLALPPEVAPDVASLAARNLTRGAMLRLPSGQDVSRAMGVRPLSAAELGMPEPGPAPLWYYVLREAEVRNKGEHLGPVGGRIVAEVFVGLLAADPSSYLRNDPSWIPFLPSSVPGDFTMSDLITFSGFGLDPV</sequence>
<evidence type="ECO:0000256" key="4">
    <source>
        <dbReference type="SAM" id="MobiDB-lite"/>
    </source>
</evidence>
<dbReference type="Pfam" id="PF03098">
    <property type="entry name" value="An_peroxidase"/>
    <property type="match status" value="1"/>
</dbReference>
<reference evidence="5 6" key="1">
    <citation type="submission" date="2018-03" db="EMBL/GenBank/DDBJ databases">
        <title>Genomic Encyclopedia of Archaeal and Bacterial Type Strains, Phase II (KMG-II): from individual species to whole genera.</title>
        <authorList>
            <person name="Goeker M."/>
        </authorList>
    </citation>
    <scope>NUCLEOTIDE SEQUENCE [LARGE SCALE GENOMIC DNA]</scope>
    <source>
        <strain evidence="5 6">DSM 45312</strain>
    </source>
</reference>
<keyword evidence="5" id="KW-0575">Peroxidase</keyword>
<keyword evidence="5" id="KW-0560">Oxidoreductase</keyword>
<dbReference type="GO" id="GO:0004601">
    <property type="term" value="F:peroxidase activity"/>
    <property type="evidence" value="ECO:0007669"/>
    <property type="project" value="UniProtKB-KW"/>
</dbReference>
<evidence type="ECO:0000313" key="6">
    <source>
        <dbReference type="Proteomes" id="UP000240542"/>
    </source>
</evidence>
<dbReference type="EMBL" id="PYGA01000002">
    <property type="protein sequence ID" value="PSL00241.1"/>
    <property type="molecule type" value="Genomic_DNA"/>
</dbReference>
<evidence type="ECO:0000256" key="3">
    <source>
        <dbReference type="ARBA" id="ARBA00023180"/>
    </source>
</evidence>
<dbReference type="InterPro" id="IPR037120">
    <property type="entry name" value="Haem_peroxidase_sf_animal"/>
</dbReference>
<name>A0A2P8DSR0_9ACTN</name>
<dbReference type="PANTHER" id="PTHR11475">
    <property type="entry name" value="OXIDASE/PEROXIDASE"/>
    <property type="match status" value="1"/>
</dbReference>
<dbReference type="AlphaFoldDB" id="A0A2P8DSR0"/>
<keyword evidence="6" id="KW-1185">Reference proteome</keyword>
<dbReference type="GO" id="GO:0020037">
    <property type="term" value="F:heme binding"/>
    <property type="evidence" value="ECO:0007669"/>
    <property type="project" value="InterPro"/>
</dbReference>
<dbReference type="SUPFAM" id="SSF48113">
    <property type="entry name" value="Heme-dependent peroxidases"/>
    <property type="match status" value="1"/>
</dbReference>
<evidence type="ECO:0000256" key="2">
    <source>
        <dbReference type="ARBA" id="ARBA00022525"/>
    </source>
</evidence>
<dbReference type="Gene3D" id="1.10.640.10">
    <property type="entry name" value="Haem peroxidase domain superfamily, animal type"/>
    <property type="match status" value="1"/>
</dbReference>
<protein>
    <submittedName>
        <fullName evidence="5">Heme peroxidase</fullName>
    </submittedName>
</protein>
<dbReference type="GO" id="GO:0006979">
    <property type="term" value="P:response to oxidative stress"/>
    <property type="evidence" value="ECO:0007669"/>
    <property type="project" value="InterPro"/>
</dbReference>
<comment type="subcellular location">
    <subcellularLocation>
        <location evidence="1">Secreted</location>
    </subcellularLocation>
</comment>
<feature type="compositionally biased region" description="Basic and acidic residues" evidence="4">
    <location>
        <begin position="1"/>
        <end position="11"/>
    </location>
</feature>